<evidence type="ECO:0000313" key="1">
    <source>
        <dbReference type="EMBL" id="GLC30674.1"/>
    </source>
</evidence>
<dbReference type="InterPro" id="IPR010994">
    <property type="entry name" value="RuvA_2-like"/>
</dbReference>
<dbReference type="SUPFAM" id="SSF47781">
    <property type="entry name" value="RuvA domain 2-like"/>
    <property type="match status" value="1"/>
</dbReference>
<gene>
    <name evidence="1" type="ORF">bsdE14_20840</name>
</gene>
<organism evidence="1 2">
    <name type="scientific">Clostridium omnivorum</name>
    <dbReference type="NCBI Taxonomy" id="1604902"/>
    <lineage>
        <taxon>Bacteria</taxon>
        <taxon>Bacillati</taxon>
        <taxon>Bacillota</taxon>
        <taxon>Clostridia</taxon>
        <taxon>Eubacteriales</taxon>
        <taxon>Clostridiaceae</taxon>
        <taxon>Clostridium</taxon>
    </lineage>
</organism>
<comment type="caution">
    <text evidence="1">The sequence shown here is derived from an EMBL/GenBank/DDBJ whole genome shotgun (WGS) entry which is preliminary data.</text>
</comment>
<dbReference type="EMBL" id="BRXR01000001">
    <property type="protein sequence ID" value="GLC30674.1"/>
    <property type="molecule type" value="Genomic_DNA"/>
</dbReference>
<name>A0ABQ5N610_9CLOT</name>
<keyword evidence="2" id="KW-1185">Reference proteome</keyword>
<dbReference type="Proteomes" id="UP001208567">
    <property type="component" value="Unassembled WGS sequence"/>
</dbReference>
<accession>A0ABQ5N610</accession>
<reference evidence="1 2" key="1">
    <citation type="journal article" date="2024" name="Int. J. Syst. Evol. Microbiol.">
        <title>Clostridium omnivorum sp. nov., isolated from anoxic soil under the treatment of reductive soil disinfestation.</title>
        <authorList>
            <person name="Ueki A."/>
            <person name="Tonouchi A."/>
            <person name="Kaku N."/>
            <person name="Honma S."/>
            <person name="Ueki K."/>
        </authorList>
    </citation>
    <scope>NUCLEOTIDE SEQUENCE [LARGE SCALE GENOMIC DNA]</scope>
    <source>
        <strain evidence="1 2">E14</strain>
    </source>
</reference>
<sequence>MDYVFKNQREKISIVKGKGYYNNVPFGDEISERSLFYDEIIRELSFDFNQCIIRLNQCSRNFIKDTDGCNVLYLSDTDGGYPRKGVAVKTNNEIKEYPNLRYVDLMINEKNIKQGKLSIFSHEIGHVMMENIWPNFPVGNSVKPHASMAVTDYFLAFYEGFGEHFQRLVYDNVDYYNKLQREQEGFRDDITKLWHSKIDKDLRLNAVLNNQYIHKNLLPSLDTSSMELQELIVLEHLSPIFDKIKLKNAQEMLSCEGVIATLFYRINTNKDIQYNYACRDFYNNFLIDKIPEDTDIRDIFNPFENVILKNFYVWSKLKGKINDDSIIFIDFIEEWLKCFPEDREELIKIFISTTIGKTITNKLAKLYEEAAYYGLIGDMKNYLECCNSYNAFLDSLCEQAIEGKINLRQNIGDEFWITNKDFKMKPWMYIEEEFPLRVNVNTASIYELCTFKQIPYNLAVQLVKKRDEQGHLNRDEIINIIGKEI</sequence>
<evidence type="ECO:0000313" key="2">
    <source>
        <dbReference type="Proteomes" id="UP001208567"/>
    </source>
</evidence>
<protein>
    <submittedName>
        <fullName evidence="1">Uncharacterized protein</fullName>
    </submittedName>
</protein>
<dbReference type="RefSeq" id="WP_264849954.1">
    <property type="nucleotide sequence ID" value="NZ_BRXR01000001.1"/>
</dbReference>
<proteinExistence type="predicted"/>